<sequence length="110" mass="12974">MGKTDPAEAESWITDVERIFEVLECPVGDRVCLATFLLKGNAYHWWKAEKRGYENPAAINWEEFQRVFSKQFYPPSYIHSKKSEFLYLKQGSMSVVEYEHKFNELSRFAP</sequence>
<accession>A0AAD4YWC8</accession>
<evidence type="ECO:0000313" key="2">
    <source>
        <dbReference type="EMBL" id="KAI5323694.1"/>
    </source>
</evidence>
<gene>
    <name evidence="2" type="ORF">L3X38_032766</name>
</gene>
<comment type="caution">
    <text evidence="2">The sequence shown here is derived from an EMBL/GenBank/DDBJ whole genome shotgun (WGS) entry which is preliminary data.</text>
</comment>
<proteinExistence type="predicted"/>
<dbReference type="AlphaFoldDB" id="A0AAD4YWC8"/>
<protein>
    <recommendedName>
        <fullName evidence="1">Retrotransposon gag domain-containing protein</fullName>
    </recommendedName>
</protein>
<feature type="domain" description="Retrotransposon gag" evidence="1">
    <location>
        <begin position="33"/>
        <end position="110"/>
    </location>
</feature>
<evidence type="ECO:0000313" key="3">
    <source>
        <dbReference type="Proteomes" id="UP001054821"/>
    </source>
</evidence>
<keyword evidence="3" id="KW-1185">Reference proteome</keyword>
<name>A0AAD4YWC8_PRUDU</name>
<evidence type="ECO:0000259" key="1">
    <source>
        <dbReference type="Pfam" id="PF03732"/>
    </source>
</evidence>
<organism evidence="2 3">
    <name type="scientific">Prunus dulcis</name>
    <name type="common">Almond</name>
    <name type="synonym">Amygdalus dulcis</name>
    <dbReference type="NCBI Taxonomy" id="3755"/>
    <lineage>
        <taxon>Eukaryota</taxon>
        <taxon>Viridiplantae</taxon>
        <taxon>Streptophyta</taxon>
        <taxon>Embryophyta</taxon>
        <taxon>Tracheophyta</taxon>
        <taxon>Spermatophyta</taxon>
        <taxon>Magnoliopsida</taxon>
        <taxon>eudicotyledons</taxon>
        <taxon>Gunneridae</taxon>
        <taxon>Pentapetalae</taxon>
        <taxon>rosids</taxon>
        <taxon>fabids</taxon>
        <taxon>Rosales</taxon>
        <taxon>Rosaceae</taxon>
        <taxon>Amygdaloideae</taxon>
        <taxon>Amygdaleae</taxon>
        <taxon>Prunus</taxon>
    </lineage>
</organism>
<dbReference type="InterPro" id="IPR005162">
    <property type="entry name" value="Retrotrans_gag_dom"/>
</dbReference>
<reference evidence="2 3" key="1">
    <citation type="journal article" date="2022" name="G3 (Bethesda)">
        <title>Whole-genome sequence and methylome profiling of the almond [Prunus dulcis (Mill.) D.A. Webb] cultivar 'Nonpareil'.</title>
        <authorList>
            <person name="D'Amico-Willman K.M."/>
            <person name="Ouma W.Z."/>
            <person name="Meulia T."/>
            <person name="Sideli G.M."/>
            <person name="Gradziel T.M."/>
            <person name="Fresnedo-Ramirez J."/>
        </authorList>
    </citation>
    <scope>NUCLEOTIDE SEQUENCE [LARGE SCALE GENOMIC DNA]</scope>
    <source>
        <strain evidence="2">Clone GOH B32 T37-40</strain>
    </source>
</reference>
<dbReference type="Pfam" id="PF03732">
    <property type="entry name" value="Retrotrans_gag"/>
    <property type="match status" value="1"/>
</dbReference>
<dbReference type="Proteomes" id="UP001054821">
    <property type="component" value="Chromosome 6"/>
</dbReference>
<dbReference type="EMBL" id="JAJFAZ020000006">
    <property type="protein sequence ID" value="KAI5323694.1"/>
    <property type="molecule type" value="Genomic_DNA"/>
</dbReference>